<evidence type="ECO:0000256" key="2">
    <source>
        <dbReference type="ARBA" id="ARBA00005080"/>
    </source>
</evidence>
<reference evidence="7 8" key="1">
    <citation type="submission" date="2018-06" db="EMBL/GenBank/DDBJ databases">
        <title>Extensive metabolic versatility and redundancy in microbially diverse, dynamic hydrothermal sediments.</title>
        <authorList>
            <person name="Dombrowski N."/>
            <person name="Teske A."/>
            <person name="Baker B.J."/>
        </authorList>
    </citation>
    <scope>NUCLEOTIDE SEQUENCE [LARGE SCALE GENOMIC DNA]</scope>
    <source>
        <strain evidence="7">B10_G13</strain>
    </source>
</reference>
<feature type="non-terminal residue" evidence="7">
    <location>
        <position position="90"/>
    </location>
</feature>
<dbReference type="GO" id="GO:0006729">
    <property type="term" value="P:tetrahydrobiopterin biosynthetic process"/>
    <property type="evidence" value="ECO:0007669"/>
    <property type="project" value="TreeGrafter"/>
</dbReference>
<dbReference type="Proteomes" id="UP000271125">
    <property type="component" value="Unassembled WGS sequence"/>
</dbReference>
<dbReference type="GO" id="GO:0008270">
    <property type="term" value="F:zinc ion binding"/>
    <property type="evidence" value="ECO:0007669"/>
    <property type="project" value="TreeGrafter"/>
</dbReference>
<proteinExistence type="predicted"/>
<evidence type="ECO:0000256" key="5">
    <source>
        <dbReference type="ARBA" id="ARBA00022801"/>
    </source>
</evidence>
<dbReference type="GO" id="GO:0005737">
    <property type="term" value="C:cytoplasm"/>
    <property type="evidence" value="ECO:0007669"/>
    <property type="project" value="TreeGrafter"/>
</dbReference>
<dbReference type="InterPro" id="IPR043133">
    <property type="entry name" value="GTP-CH-I_C/QueF"/>
</dbReference>
<dbReference type="Gene3D" id="1.10.286.10">
    <property type="match status" value="1"/>
</dbReference>
<comment type="caution">
    <text evidence="7">The sequence shown here is derived from an EMBL/GenBank/DDBJ whole genome shotgun (WGS) entry which is preliminary data.</text>
</comment>
<evidence type="ECO:0000313" key="8">
    <source>
        <dbReference type="Proteomes" id="UP000271125"/>
    </source>
</evidence>
<dbReference type="EMBL" id="QNBD01000263">
    <property type="protein sequence ID" value="RKX68533.1"/>
    <property type="molecule type" value="Genomic_DNA"/>
</dbReference>
<evidence type="ECO:0000259" key="6">
    <source>
        <dbReference type="Pfam" id="PF01227"/>
    </source>
</evidence>
<accession>A0A660SCZ7</accession>
<protein>
    <recommendedName>
        <fullName evidence="3">GTP cyclohydrolase I</fullName>
        <ecNumber evidence="3">3.5.4.16</ecNumber>
    </recommendedName>
</protein>
<evidence type="ECO:0000256" key="4">
    <source>
        <dbReference type="ARBA" id="ARBA00022563"/>
    </source>
</evidence>
<dbReference type="UniPathway" id="UPA00848">
    <property type="reaction ID" value="UER00151"/>
</dbReference>
<gene>
    <name evidence="7" type="ORF">DRP43_05490</name>
</gene>
<evidence type="ECO:0000313" key="7">
    <source>
        <dbReference type="EMBL" id="RKX68533.1"/>
    </source>
</evidence>
<dbReference type="Gene3D" id="3.30.1130.10">
    <property type="match status" value="1"/>
</dbReference>
<comment type="catalytic activity">
    <reaction evidence="1">
        <text>GTP + H2O = 7,8-dihydroneopterin 3'-triphosphate + formate + H(+)</text>
        <dbReference type="Rhea" id="RHEA:17473"/>
        <dbReference type="ChEBI" id="CHEBI:15377"/>
        <dbReference type="ChEBI" id="CHEBI:15378"/>
        <dbReference type="ChEBI" id="CHEBI:15740"/>
        <dbReference type="ChEBI" id="CHEBI:37565"/>
        <dbReference type="ChEBI" id="CHEBI:58462"/>
        <dbReference type="EC" id="3.5.4.16"/>
    </reaction>
</comment>
<dbReference type="EC" id="3.5.4.16" evidence="3"/>
<dbReference type="GO" id="GO:0006730">
    <property type="term" value="P:one-carbon metabolic process"/>
    <property type="evidence" value="ECO:0007669"/>
    <property type="project" value="UniProtKB-KW"/>
</dbReference>
<dbReference type="GO" id="GO:0003934">
    <property type="term" value="F:GTP cyclohydrolase I activity"/>
    <property type="evidence" value="ECO:0007669"/>
    <property type="project" value="UniProtKB-EC"/>
</dbReference>
<dbReference type="PANTHER" id="PTHR11109:SF7">
    <property type="entry name" value="GTP CYCLOHYDROLASE 1"/>
    <property type="match status" value="1"/>
</dbReference>
<evidence type="ECO:0000256" key="1">
    <source>
        <dbReference type="ARBA" id="ARBA00001052"/>
    </source>
</evidence>
<dbReference type="InterPro" id="IPR043134">
    <property type="entry name" value="GTP-CH-I_N"/>
</dbReference>
<feature type="domain" description="GTP cyclohydrolase I" evidence="6">
    <location>
        <begin position="6"/>
        <end position="90"/>
    </location>
</feature>
<dbReference type="Pfam" id="PF01227">
    <property type="entry name" value="GTP_cyclohydroI"/>
    <property type="match status" value="1"/>
</dbReference>
<dbReference type="SUPFAM" id="SSF55620">
    <property type="entry name" value="Tetrahydrobiopterin biosynthesis enzymes-like"/>
    <property type="match status" value="1"/>
</dbReference>
<dbReference type="InterPro" id="IPR001474">
    <property type="entry name" value="GTP_CycHdrlase_I"/>
</dbReference>
<keyword evidence="4" id="KW-0554">One-carbon metabolism</keyword>
<dbReference type="AlphaFoldDB" id="A0A660SCZ7"/>
<dbReference type="GO" id="GO:0005525">
    <property type="term" value="F:GTP binding"/>
    <property type="evidence" value="ECO:0007669"/>
    <property type="project" value="TreeGrafter"/>
</dbReference>
<dbReference type="GO" id="GO:0046654">
    <property type="term" value="P:tetrahydrofolate biosynthetic process"/>
    <property type="evidence" value="ECO:0007669"/>
    <property type="project" value="InterPro"/>
</dbReference>
<comment type="pathway">
    <text evidence="2">Cofactor biosynthesis; 7,8-dihydroneopterin triphosphate biosynthesis; 7,8-dihydroneopterin triphosphate from GTP: step 1/1.</text>
</comment>
<sequence>MNSKQIEKAIRELIIGLGDNPDREGLKDTPKRITKLYEKLFFGIHKDARKKIKVYKTKNEDEMVILTDIPFYSMCEHHLLPFFGDVHIAY</sequence>
<organism evidence="7 8">
    <name type="scientific">candidate division TA06 bacterium</name>
    <dbReference type="NCBI Taxonomy" id="2250710"/>
    <lineage>
        <taxon>Bacteria</taxon>
        <taxon>Bacteria division TA06</taxon>
    </lineage>
</organism>
<dbReference type="PANTHER" id="PTHR11109">
    <property type="entry name" value="GTP CYCLOHYDROLASE I"/>
    <property type="match status" value="1"/>
</dbReference>
<dbReference type="InterPro" id="IPR020602">
    <property type="entry name" value="GTP_CycHdrlase_I_dom"/>
</dbReference>
<keyword evidence="5 7" id="KW-0378">Hydrolase</keyword>
<name>A0A660SCZ7_UNCT6</name>
<evidence type="ECO:0000256" key="3">
    <source>
        <dbReference type="ARBA" id="ARBA00012715"/>
    </source>
</evidence>